<evidence type="ECO:0000256" key="7">
    <source>
        <dbReference type="RuleBase" id="RU363032"/>
    </source>
</evidence>
<evidence type="ECO:0000256" key="2">
    <source>
        <dbReference type="ARBA" id="ARBA00022448"/>
    </source>
</evidence>
<organism evidence="9 10">
    <name type="scientific">Paenibacillus piri</name>
    <dbReference type="NCBI Taxonomy" id="2547395"/>
    <lineage>
        <taxon>Bacteria</taxon>
        <taxon>Bacillati</taxon>
        <taxon>Bacillota</taxon>
        <taxon>Bacilli</taxon>
        <taxon>Bacillales</taxon>
        <taxon>Paenibacillaceae</taxon>
        <taxon>Paenibacillus</taxon>
    </lineage>
</organism>
<feature type="transmembrane region" description="Helical" evidence="7">
    <location>
        <begin position="9"/>
        <end position="31"/>
    </location>
</feature>
<comment type="subcellular location">
    <subcellularLocation>
        <location evidence="1 7">Cell membrane</location>
        <topology evidence="1 7">Multi-pass membrane protein</topology>
    </subcellularLocation>
</comment>
<keyword evidence="5 7" id="KW-1133">Transmembrane helix</keyword>
<dbReference type="CDD" id="cd06261">
    <property type="entry name" value="TM_PBP2"/>
    <property type="match status" value="1"/>
</dbReference>
<keyword evidence="4 7" id="KW-0812">Transmembrane</keyword>
<dbReference type="Pfam" id="PF00528">
    <property type="entry name" value="BPD_transp_1"/>
    <property type="match status" value="1"/>
</dbReference>
<sequence>MRIKQVKRWALFVVMLIIVLLVNLPILTMIINSLKSNTEILSSKQIWPARLTLENYAYLNSRTQFWTQFKNSWIVSFYGTGFSILIAAFAGYAISRYRSWFISGFSRSLLMLQMFPVILVLIPLFIMFRKLNLIDSHFSVVLLYITVHLPFAIWMYKGFFDAIPKDLEEAAWIDGCSRLKSFIKIVLPISGPGVAAVAIFSFLFSWNEYLIASVFLRSENLMTIPVGLQLFMQQYATDWGSLTAAATLAMMPVFIFLLFVQKYMIHGAVAGSVKG</sequence>
<keyword evidence="3" id="KW-1003">Cell membrane</keyword>
<evidence type="ECO:0000313" key="10">
    <source>
        <dbReference type="Proteomes" id="UP000295636"/>
    </source>
</evidence>
<evidence type="ECO:0000256" key="3">
    <source>
        <dbReference type="ARBA" id="ARBA00022475"/>
    </source>
</evidence>
<dbReference type="OrthoDB" id="9810086at2"/>
<dbReference type="PROSITE" id="PS50928">
    <property type="entry name" value="ABC_TM1"/>
    <property type="match status" value="1"/>
</dbReference>
<dbReference type="PANTHER" id="PTHR32243">
    <property type="entry name" value="MALTOSE TRANSPORT SYSTEM PERMEASE-RELATED"/>
    <property type="match status" value="1"/>
</dbReference>
<dbReference type="RefSeq" id="WP_133234366.1">
    <property type="nucleotide sequence ID" value="NZ_SMRT01000017.1"/>
</dbReference>
<dbReference type="Gene3D" id="1.10.3720.10">
    <property type="entry name" value="MetI-like"/>
    <property type="match status" value="1"/>
</dbReference>
<protein>
    <submittedName>
        <fullName evidence="9">Carbohydrate ABC transporter permease</fullName>
    </submittedName>
</protein>
<dbReference type="InterPro" id="IPR035906">
    <property type="entry name" value="MetI-like_sf"/>
</dbReference>
<evidence type="ECO:0000256" key="4">
    <source>
        <dbReference type="ARBA" id="ARBA00022692"/>
    </source>
</evidence>
<evidence type="ECO:0000259" key="8">
    <source>
        <dbReference type="PROSITE" id="PS50928"/>
    </source>
</evidence>
<dbReference type="AlphaFoldDB" id="A0A4V2ZSH9"/>
<comment type="similarity">
    <text evidence="7">Belongs to the binding-protein-dependent transport system permease family.</text>
</comment>
<keyword evidence="10" id="KW-1185">Reference proteome</keyword>
<evidence type="ECO:0000256" key="6">
    <source>
        <dbReference type="ARBA" id="ARBA00023136"/>
    </source>
</evidence>
<feature type="transmembrane region" description="Helical" evidence="7">
    <location>
        <begin position="239"/>
        <end position="260"/>
    </location>
</feature>
<evidence type="ECO:0000313" key="9">
    <source>
        <dbReference type="EMBL" id="TDF93284.1"/>
    </source>
</evidence>
<feature type="domain" description="ABC transmembrane type-1" evidence="8">
    <location>
        <begin position="69"/>
        <end position="260"/>
    </location>
</feature>
<dbReference type="SUPFAM" id="SSF161098">
    <property type="entry name" value="MetI-like"/>
    <property type="match status" value="1"/>
</dbReference>
<dbReference type="EMBL" id="SMRT01000017">
    <property type="protein sequence ID" value="TDF93284.1"/>
    <property type="molecule type" value="Genomic_DNA"/>
</dbReference>
<feature type="transmembrane region" description="Helical" evidence="7">
    <location>
        <begin position="185"/>
        <end position="206"/>
    </location>
</feature>
<feature type="transmembrane region" description="Helical" evidence="7">
    <location>
        <begin position="107"/>
        <end position="126"/>
    </location>
</feature>
<accession>A0A4V2ZSH9</accession>
<keyword evidence="2 7" id="KW-0813">Transport</keyword>
<gene>
    <name evidence="9" type="ORF">E1757_27790</name>
</gene>
<proteinExistence type="inferred from homology"/>
<dbReference type="PANTHER" id="PTHR32243:SF18">
    <property type="entry name" value="INNER MEMBRANE ABC TRANSPORTER PERMEASE PROTEIN YCJP"/>
    <property type="match status" value="1"/>
</dbReference>
<feature type="transmembrane region" description="Helical" evidence="7">
    <location>
        <begin position="138"/>
        <end position="156"/>
    </location>
</feature>
<name>A0A4V2ZSH9_9BACL</name>
<comment type="caution">
    <text evidence="9">The sequence shown here is derived from an EMBL/GenBank/DDBJ whole genome shotgun (WGS) entry which is preliminary data.</text>
</comment>
<dbReference type="GO" id="GO:0005886">
    <property type="term" value="C:plasma membrane"/>
    <property type="evidence" value="ECO:0007669"/>
    <property type="project" value="UniProtKB-SubCell"/>
</dbReference>
<evidence type="ECO:0000256" key="5">
    <source>
        <dbReference type="ARBA" id="ARBA00022989"/>
    </source>
</evidence>
<dbReference type="Proteomes" id="UP000295636">
    <property type="component" value="Unassembled WGS sequence"/>
</dbReference>
<dbReference type="GO" id="GO:0055085">
    <property type="term" value="P:transmembrane transport"/>
    <property type="evidence" value="ECO:0007669"/>
    <property type="project" value="InterPro"/>
</dbReference>
<evidence type="ECO:0000256" key="1">
    <source>
        <dbReference type="ARBA" id="ARBA00004651"/>
    </source>
</evidence>
<dbReference type="InterPro" id="IPR000515">
    <property type="entry name" value="MetI-like"/>
</dbReference>
<keyword evidence="6 7" id="KW-0472">Membrane</keyword>
<reference evidence="9 10" key="1">
    <citation type="submission" date="2019-03" db="EMBL/GenBank/DDBJ databases">
        <title>This is whole genome sequence of Paenibacillus sp MS74 strain.</title>
        <authorList>
            <person name="Trinh H.N."/>
        </authorList>
    </citation>
    <scope>NUCLEOTIDE SEQUENCE [LARGE SCALE GENOMIC DNA]</scope>
    <source>
        <strain evidence="9 10">MS74</strain>
    </source>
</reference>
<dbReference type="InterPro" id="IPR050901">
    <property type="entry name" value="BP-dep_ABC_trans_perm"/>
</dbReference>
<feature type="transmembrane region" description="Helical" evidence="7">
    <location>
        <begin position="73"/>
        <end position="95"/>
    </location>
</feature>